<dbReference type="InterPro" id="IPR008454">
    <property type="entry name" value="Collagen-bd_Cna-like_B-typ_dom"/>
</dbReference>
<keyword evidence="7" id="KW-1133">Transmembrane helix</keyword>
<keyword evidence="3" id="KW-0964">Secreted</keyword>
<feature type="transmembrane region" description="Helical" evidence="7">
    <location>
        <begin position="797"/>
        <end position="815"/>
    </location>
</feature>
<evidence type="ECO:0000259" key="9">
    <source>
        <dbReference type="Pfam" id="PF17802"/>
    </source>
</evidence>
<feature type="region of interest" description="Disordered" evidence="6">
    <location>
        <begin position="401"/>
        <end position="421"/>
    </location>
</feature>
<dbReference type="Gene3D" id="2.60.40.1280">
    <property type="match status" value="1"/>
</dbReference>
<keyword evidence="11" id="KW-1185">Reference proteome</keyword>
<dbReference type="Pfam" id="PF17802">
    <property type="entry name" value="SpaA"/>
    <property type="match status" value="2"/>
</dbReference>
<name>A0A7W8CWN8_9FIRM</name>
<feature type="compositionally biased region" description="Low complexity" evidence="6">
    <location>
        <begin position="62"/>
        <end position="113"/>
    </location>
</feature>
<protein>
    <submittedName>
        <fullName evidence="10">Uncharacterized protein</fullName>
    </submittedName>
</protein>
<accession>A0A7W8CWN8</accession>
<feature type="compositionally biased region" description="Basic and acidic residues" evidence="6">
    <location>
        <begin position="772"/>
        <end position="783"/>
    </location>
</feature>
<keyword evidence="5" id="KW-0572">Peptidoglycan-anchor</keyword>
<dbReference type="InterPro" id="IPR013783">
    <property type="entry name" value="Ig-like_fold"/>
</dbReference>
<feature type="domain" description="SpaA-like prealbumin fold" evidence="9">
    <location>
        <begin position="651"/>
        <end position="732"/>
    </location>
</feature>
<organism evidence="10 11">
    <name type="scientific">Catenisphaera adipataccumulans</name>
    <dbReference type="NCBI Taxonomy" id="700500"/>
    <lineage>
        <taxon>Bacteria</taxon>
        <taxon>Bacillati</taxon>
        <taxon>Bacillota</taxon>
        <taxon>Erysipelotrichia</taxon>
        <taxon>Erysipelotrichales</taxon>
        <taxon>Erysipelotrichaceae</taxon>
        <taxon>Catenisphaera</taxon>
    </lineage>
</organism>
<evidence type="ECO:0000256" key="5">
    <source>
        <dbReference type="ARBA" id="ARBA00023088"/>
    </source>
</evidence>
<comment type="subcellular location">
    <subcellularLocation>
        <location evidence="1">Secreted</location>
        <location evidence="1">Cell wall</location>
    </subcellularLocation>
</comment>
<dbReference type="InterPro" id="IPR008966">
    <property type="entry name" value="Adhesion_dom_sf"/>
</dbReference>
<dbReference type="GO" id="GO:0007155">
    <property type="term" value="P:cell adhesion"/>
    <property type="evidence" value="ECO:0007669"/>
    <property type="project" value="InterPro"/>
</dbReference>
<dbReference type="InterPro" id="IPR041033">
    <property type="entry name" value="SpaA_PFL_dom_1"/>
</dbReference>
<keyword evidence="2" id="KW-0134">Cell wall</keyword>
<evidence type="ECO:0000256" key="3">
    <source>
        <dbReference type="ARBA" id="ARBA00022525"/>
    </source>
</evidence>
<keyword evidence="7" id="KW-0812">Transmembrane</keyword>
<feature type="domain" description="CNA-B" evidence="8">
    <location>
        <begin position="538"/>
        <end position="639"/>
    </location>
</feature>
<dbReference type="Proteomes" id="UP000539953">
    <property type="component" value="Unassembled WGS sequence"/>
</dbReference>
<evidence type="ECO:0000313" key="10">
    <source>
        <dbReference type="EMBL" id="MBB5182961.1"/>
    </source>
</evidence>
<dbReference type="InterPro" id="IPR011252">
    <property type="entry name" value="Fibrogen-bd_dom1"/>
</dbReference>
<evidence type="ECO:0000256" key="2">
    <source>
        <dbReference type="ARBA" id="ARBA00022512"/>
    </source>
</evidence>
<dbReference type="Pfam" id="PF05738">
    <property type="entry name" value="Cna_B"/>
    <property type="match status" value="1"/>
</dbReference>
<proteinExistence type="predicted"/>
<dbReference type="Gene3D" id="2.60.40.10">
    <property type="entry name" value="Immunoglobulins"/>
    <property type="match status" value="2"/>
</dbReference>
<dbReference type="SUPFAM" id="SSF49401">
    <property type="entry name" value="Bacterial adhesins"/>
    <property type="match status" value="1"/>
</dbReference>
<sequence length="825" mass="89461">MKHRLIKYLAMLSAVIVIFGFSIAFTRAEETNTPVSDTTVQEVTTVQTDTTQEATEQETDDQSTAAKQTQTAADQDASTQQDQSQKAAVQPKKSSSAQLSAASSGSRDVSSTAVDSITINDSTEDSEIYAGEDFFVEVAFSEKDKGNFNFQSGDTIKINWDAPDGVTWTGYTGTIELHQDNEDNKPIMATAVVNETNVIITFNENVNSMQQVNGSVYFTIRNEGTPTTDENNTGKIYTSDMSKSVAIKRYTGPTFTSKGGNPVEGTNTIEWTIQINNTSLTNLTGSITITDELPSTETFNESQGIVAGLFIKNAQNAQGETKTVYTGFPENDFNFSYQLNGKKIIITIPEGYVSKLNNYSYTDSEGYSYTGPIGVFFTFYTTSEATAGKTVTNNITTSYQVSGETEKTEEQTGTATIPSSGGSITGAPQGTIWVHKVVNGTTDPIEGVHFRVYKVTDETGNTVQTGWYNNQDYVEIVSDSTGLASLANLDDGYYKIVEISDQLPNWIASSSLKTIVVQLGGTAGTETTIENDVKTTDITATKNWTQSDGQTADTSDHPTVYFKLFRSVNNGTAEAVDAEIKAVQTLSGQSTASVTWEDLPQYDNQGNLYTYSVIEVDASGNDFTPDGYTKTEDGLIVTNMAKTGEREEKDSLTIIKVDENGNEIDGAEFTLYDGNQAVLTFNGGTYVLTTDELKALLGDADQKTFTLKETKAPNGYQLSTKEYQITLSKTTAQEWEGEGADRAYVTITTYKLTCGDAEDNVLQVVNTPDVPAEEKPKTPESPKAKQSGVPTGTNSNSLLWMFTMCAAAAAAVILLKNRKHGTDIH</sequence>
<evidence type="ECO:0000256" key="4">
    <source>
        <dbReference type="ARBA" id="ARBA00022729"/>
    </source>
</evidence>
<feature type="domain" description="SpaA-like prealbumin fold" evidence="9">
    <location>
        <begin position="431"/>
        <end position="501"/>
    </location>
</feature>
<keyword evidence="4" id="KW-0732">Signal</keyword>
<evidence type="ECO:0000313" key="11">
    <source>
        <dbReference type="Proteomes" id="UP000539953"/>
    </source>
</evidence>
<evidence type="ECO:0000259" key="8">
    <source>
        <dbReference type="Pfam" id="PF05738"/>
    </source>
</evidence>
<dbReference type="RefSeq" id="WP_183328115.1">
    <property type="nucleotide sequence ID" value="NZ_JACHHK010000003.1"/>
</dbReference>
<dbReference type="AlphaFoldDB" id="A0A7W8CWN8"/>
<keyword evidence="7" id="KW-0472">Membrane</keyword>
<dbReference type="SUPFAM" id="SSF49478">
    <property type="entry name" value="Cna protein B-type domain"/>
    <property type="match status" value="1"/>
</dbReference>
<feature type="region of interest" description="Disordered" evidence="6">
    <location>
        <begin position="50"/>
        <end position="113"/>
    </location>
</feature>
<comment type="caution">
    <text evidence="10">The sequence shown here is derived from an EMBL/GenBank/DDBJ whole genome shotgun (WGS) entry which is preliminary data.</text>
</comment>
<evidence type="ECO:0000256" key="7">
    <source>
        <dbReference type="SAM" id="Phobius"/>
    </source>
</evidence>
<dbReference type="Gene3D" id="2.60.40.1140">
    <property type="entry name" value="Collagen-binding surface protein Cna, B-type domain"/>
    <property type="match status" value="1"/>
</dbReference>
<reference evidence="10 11" key="1">
    <citation type="submission" date="2020-08" db="EMBL/GenBank/DDBJ databases">
        <title>Genomic Encyclopedia of Type Strains, Phase IV (KMG-IV): sequencing the most valuable type-strain genomes for metagenomic binning, comparative biology and taxonomic classification.</title>
        <authorList>
            <person name="Goeker M."/>
        </authorList>
    </citation>
    <scope>NUCLEOTIDE SEQUENCE [LARGE SCALE GENOMIC DNA]</scope>
    <source>
        <strain evidence="10 11">DSM 25799</strain>
    </source>
</reference>
<gene>
    <name evidence="10" type="ORF">HNQ47_000981</name>
</gene>
<dbReference type="EMBL" id="JACHHK010000003">
    <property type="protein sequence ID" value="MBB5182961.1"/>
    <property type="molecule type" value="Genomic_DNA"/>
</dbReference>
<dbReference type="Gene3D" id="2.60.40.740">
    <property type="match status" value="1"/>
</dbReference>
<feature type="region of interest" description="Disordered" evidence="6">
    <location>
        <begin position="769"/>
        <end position="790"/>
    </location>
</feature>
<evidence type="ECO:0000256" key="1">
    <source>
        <dbReference type="ARBA" id="ARBA00004191"/>
    </source>
</evidence>
<evidence type="ECO:0000256" key="6">
    <source>
        <dbReference type="SAM" id="MobiDB-lite"/>
    </source>
</evidence>